<keyword evidence="2" id="KW-1133">Transmembrane helix</keyword>
<feature type="transmembrane region" description="Helical" evidence="2">
    <location>
        <begin position="32"/>
        <end position="53"/>
    </location>
</feature>
<dbReference type="RefSeq" id="WP_379522973.1">
    <property type="nucleotide sequence ID" value="NZ_JBHSPA010000094.1"/>
</dbReference>
<comment type="caution">
    <text evidence="3">The sequence shown here is derived from an EMBL/GenBank/DDBJ whole genome shotgun (WGS) entry which is preliminary data.</text>
</comment>
<feature type="transmembrane region" description="Helical" evidence="2">
    <location>
        <begin position="227"/>
        <end position="249"/>
    </location>
</feature>
<dbReference type="SUPFAM" id="SSF103473">
    <property type="entry name" value="MFS general substrate transporter"/>
    <property type="match status" value="1"/>
</dbReference>
<organism evidence="3 4">
    <name type="scientific">Nonomuraea insulae</name>
    <dbReference type="NCBI Taxonomy" id="1616787"/>
    <lineage>
        <taxon>Bacteria</taxon>
        <taxon>Bacillati</taxon>
        <taxon>Actinomycetota</taxon>
        <taxon>Actinomycetes</taxon>
        <taxon>Streptosporangiales</taxon>
        <taxon>Streptosporangiaceae</taxon>
        <taxon>Nonomuraea</taxon>
    </lineage>
</organism>
<feature type="transmembrane region" description="Helical" evidence="2">
    <location>
        <begin position="174"/>
        <end position="192"/>
    </location>
</feature>
<feature type="transmembrane region" description="Helical" evidence="2">
    <location>
        <begin position="65"/>
        <end position="86"/>
    </location>
</feature>
<dbReference type="EMBL" id="JBHSPA010000094">
    <property type="protein sequence ID" value="MFC5833547.1"/>
    <property type="molecule type" value="Genomic_DNA"/>
</dbReference>
<evidence type="ECO:0000256" key="2">
    <source>
        <dbReference type="SAM" id="Phobius"/>
    </source>
</evidence>
<feature type="transmembrane region" description="Helical" evidence="2">
    <location>
        <begin position="151"/>
        <end position="168"/>
    </location>
</feature>
<name>A0ABW1D7Y1_9ACTN</name>
<feature type="compositionally biased region" description="Gly residues" evidence="1">
    <location>
        <begin position="210"/>
        <end position="219"/>
    </location>
</feature>
<feature type="transmembrane region" description="Helical" evidence="2">
    <location>
        <begin position="93"/>
        <end position="112"/>
    </location>
</feature>
<sequence>MKAQSEHGTHARQRQALLADKTSTRPRVLRQVMLAQAVLGFTINSLGACLVLLAADLGSPPEELVWLSSSFGIGLLVIGLLGRWALRPGPQRVLPASALVAAVGATLLATGIDPVTTAIGALLLGLGTAGFAVVTPALLSGPNAEVGLTKAIAVASVAALLGLPTIGAVTAAGFSGRLALLLAVPPLLLLAFNTRPRGTTGAYAERSTGIDGGGPGRGTSTGRRHRLRLAGVWAAIVIAVAIEFCFTIWSTARLQDTGLPTGAAAAVATTFLVGMAAGRLVTPRLVGRGIAVVPAGCALAAAGTVVVALSNTPVSVTSGLALAGLGIAPFYPVTLARFVQMSDLPPIRSSAYGAVASGSAVLMAPAGLAALGTTLGLQTAYLVAVLPMTLALAGATLLRDERQT</sequence>
<feature type="transmembrane region" description="Helical" evidence="2">
    <location>
        <begin position="379"/>
        <end position="398"/>
    </location>
</feature>
<protein>
    <submittedName>
        <fullName evidence="3">MFS transporter</fullName>
    </submittedName>
</protein>
<reference evidence="4" key="1">
    <citation type="journal article" date="2019" name="Int. J. Syst. Evol. Microbiol.">
        <title>The Global Catalogue of Microorganisms (GCM) 10K type strain sequencing project: providing services to taxonomists for standard genome sequencing and annotation.</title>
        <authorList>
            <consortium name="The Broad Institute Genomics Platform"/>
            <consortium name="The Broad Institute Genome Sequencing Center for Infectious Disease"/>
            <person name="Wu L."/>
            <person name="Ma J."/>
        </authorList>
    </citation>
    <scope>NUCLEOTIDE SEQUENCE [LARGE SCALE GENOMIC DNA]</scope>
    <source>
        <strain evidence="4">CCUG 53903</strain>
    </source>
</reference>
<keyword evidence="4" id="KW-1185">Reference proteome</keyword>
<evidence type="ECO:0000256" key="1">
    <source>
        <dbReference type="SAM" id="MobiDB-lite"/>
    </source>
</evidence>
<feature type="transmembrane region" description="Helical" evidence="2">
    <location>
        <begin position="316"/>
        <end position="339"/>
    </location>
</feature>
<feature type="transmembrane region" description="Helical" evidence="2">
    <location>
        <begin position="261"/>
        <end position="282"/>
    </location>
</feature>
<proteinExistence type="predicted"/>
<evidence type="ECO:0000313" key="3">
    <source>
        <dbReference type="EMBL" id="MFC5833547.1"/>
    </source>
</evidence>
<feature type="transmembrane region" description="Helical" evidence="2">
    <location>
        <begin position="118"/>
        <end position="139"/>
    </location>
</feature>
<keyword evidence="2" id="KW-0812">Transmembrane</keyword>
<dbReference type="Pfam" id="PF07690">
    <property type="entry name" value="MFS_1"/>
    <property type="match status" value="1"/>
</dbReference>
<dbReference type="Proteomes" id="UP001596058">
    <property type="component" value="Unassembled WGS sequence"/>
</dbReference>
<gene>
    <name evidence="3" type="ORF">ACFPZ3_57720</name>
</gene>
<accession>A0ABW1D7Y1</accession>
<dbReference type="InterPro" id="IPR011701">
    <property type="entry name" value="MFS"/>
</dbReference>
<evidence type="ECO:0000313" key="4">
    <source>
        <dbReference type="Proteomes" id="UP001596058"/>
    </source>
</evidence>
<dbReference type="InterPro" id="IPR036259">
    <property type="entry name" value="MFS_trans_sf"/>
</dbReference>
<keyword evidence="2" id="KW-0472">Membrane</keyword>
<feature type="transmembrane region" description="Helical" evidence="2">
    <location>
        <begin position="289"/>
        <end position="310"/>
    </location>
</feature>
<dbReference type="CDD" id="cd06174">
    <property type="entry name" value="MFS"/>
    <property type="match status" value="1"/>
</dbReference>
<dbReference type="Gene3D" id="1.20.1250.20">
    <property type="entry name" value="MFS general substrate transporter like domains"/>
    <property type="match status" value="2"/>
</dbReference>
<feature type="transmembrane region" description="Helical" evidence="2">
    <location>
        <begin position="351"/>
        <end position="373"/>
    </location>
</feature>
<feature type="region of interest" description="Disordered" evidence="1">
    <location>
        <begin position="203"/>
        <end position="222"/>
    </location>
</feature>